<accession>A0A8C5CAZ9</accession>
<reference evidence="1" key="2">
    <citation type="submission" date="2025-09" db="UniProtKB">
        <authorList>
            <consortium name="Ensembl"/>
        </authorList>
    </citation>
    <scope>IDENTIFICATION</scope>
</reference>
<evidence type="ECO:0000313" key="1">
    <source>
        <dbReference type="Ensembl" id="ENSGMOP00000058037.1"/>
    </source>
</evidence>
<evidence type="ECO:0000313" key="2">
    <source>
        <dbReference type="Proteomes" id="UP000694546"/>
    </source>
</evidence>
<reference evidence="1" key="1">
    <citation type="submission" date="2025-08" db="UniProtKB">
        <authorList>
            <consortium name="Ensembl"/>
        </authorList>
    </citation>
    <scope>IDENTIFICATION</scope>
</reference>
<dbReference type="SUPFAM" id="SSF48452">
    <property type="entry name" value="TPR-like"/>
    <property type="match status" value="1"/>
</dbReference>
<dbReference type="AlphaFoldDB" id="A0A8C5CAZ9"/>
<dbReference type="Ensembl" id="ENSGMOT00000065245.1">
    <property type="protein sequence ID" value="ENSGMOP00000058037.1"/>
    <property type="gene ID" value="ENSGMOG00000034294.1"/>
</dbReference>
<dbReference type="PANTHER" id="PTHR45153:SF1">
    <property type="entry name" value="TETRATRICOPEPTIDE REPEAT PROTEIN 16"/>
    <property type="match status" value="1"/>
</dbReference>
<sequence length="244" mass="26582">EGPQPTLHGCVHVACLSALGCYTECLRLVSGWLADRPSSDLYVLRARLYWQLDQPAACYHDNHAALLLEPLSAPATTLLSQLEAGSDLARQKAVEHILGGRLTIALAKITSALDLHPREPRHYLLRGILYRRMKDFTASIEDLVRAVELGSEEESAGGAGAEEEEGVSVVEEALGQLVLTYNDFGVHCSSRGLQAEATLLLDRAIQEETGDSRLYLNRAGSGEELGRTEGDALCDSLKKKLELF</sequence>
<protein>
    <submittedName>
        <fullName evidence="1">Uncharacterized protein</fullName>
    </submittedName>
</protein>
<organism evidence="1 2">
    <name type="scientific">Gadus morhua</name>
    <name type="common">Atlantic cod</name>
    <dbReference type="NCBI Taxonomy" id="8049"/>
    <lineage>
        <taxon>Eukaryota</taxon>
        <taxon>Metazoa</taxon>
        <taxon>Chordata</taxon>
        <taxon>Craniata</taxon>
        <taxon>Vertebrata</taxon>
        <taxon>Euteleostomi</taxon>
        <taxon>Actinopterygii</taxon>
        <taxon>Neopterygii</taxon>
        <taxon>Teleostei</taxon>
        <taxon>Neoteleostei</taxon>
        <taxon>Acanthomorphata</taxon>
        <taxon>Zeiogadaria</taxon>
        <taxon>Gadariae</taxon>
        <taxon>Gadiformes</taxon>
        <taxon>Gadoidei</taxon>
        <taxon>Gadidae</taxon>
        <taxon>Gadus</taxon>
    </lineage>
</organism>
<keyword evidence="2" id="KW-1185">Reference proteome</keyword>
<proteinExistence type="predicted"/>
<dbReference type="Proteomes" id="UP000694546">
    <property type="component" value="Chromosome 8"/>
</dbReference>
<dbReference type="Gene3D" id="1.25.40.10">
    <property type="entry name" value="Tetratricopeptide repeat domain"/>
    <property type="match status" value="1"/>
</dbReference>
<dbReference type="GeneTree" id="ENSGT00390000004550"/>
<name>A0A8C5CAZ9_GADMO</name>
<dbReference type="PANTHER" id="PTHR45153">
    <property type="entry name" value="TETRATRICOPEPTIDE REPEAT PROTEIN 16"/>
    <property type="match status" value="1"/>
</dbReference>
<dbReference type="InterPro" id="IPR011990">
    <property type="entry name" value="TPR-like_helical_dom_sf"/>
</dbReference>